<dbReference type="InterPro" id="IPR007481">
    <property type="entry name" value="SspB"/>
</dbReference>
<dbReference type="Proteomes" id="UP001165396">
    <property type="component" value="Unassembled WGS sequence"/>
</dbReference>
<feature type="compositionally biased region" description="Basic and acidic residues" evidence="1">
    <location>
        <begin position="141"/>
        <end position="187"/>
    </location>
</feature>
<protein>
    <submittedName>
        <fullName evidence="2">ClpXP protease specificity-enhancing factor SspB</fullName>
    </submittedName>
</protein>
<dbReference type="InterPro" id="IPR036760">
    <property type="entry name" value="SspB-like_sf"/>
</dbReference>
<keyword evidence="2" id="KW-0645">Protease</keyword>
<gene>
    <name evidence="2" type="ORF">NTA49_08790</name>
</gene>
<sequence length="187" mass="21047">MIDLNEIQGLRDTRMGRNIDYGNLMHDAMRGLIRKVLQDVADNGLPGAHHFFITFDTSHPDAELADWLSDRYPGEMTVVMQHWYDKLEVTDDGFSITLNFGDAPEPLYIPYDAIKTFVDPSVEFGLRFESQDAPEGEDTGSADKAKADKDKHEVVPAPVEHTDHTDAKKKPGKKDAEVVSLDSFRKQ</sequence>
<dbReference type="Pfam" id="PF04386">
    <property type="entry name" value="SspB"/>
    <property type="match status" value="1"/>
</dbReference>
<evidence type="ECO:0000313" key="2">
    <source>
        <dbReference type="EMBL" id="MCR8826632.1"/>
    </source>
</evidence>
<keyword evidence="2" id="KW-0378">Hydrolase</keyword>
<accession>A0ABT1Z0G6</accession>
<keyword evidence="3" id="KW-1185">Reference proteome</keyword>
<feature type="region of interest" description="Disordered" evidence="1">
    <location>
        <begin position="128"/>
        <end position="187"/>
    </location>
</feature>
<name>A0ABT1Z0G6_9RHOB</name>
<evidence type="ECO:0000256" key="1">
    <source>
        <dbReference type="SAM" id="MobiDB-lite"/>
    </source>
</evidence>
<dbReference type="EMBL" id="JANKJG010000005">
    <property type="protein sequence ID" value="MCR8826632.1"/>
    <property type="molecule type" value="Genomic_DNA"/>
</dbReference>
<evidence type="ECO:0000313" key="3">
    <source>
        <dbReference type="Proteomes" id="UP001165396"/>
    </source>
</evidence>
<proteinExistence type="predicted"/>
<dbReference type="SUPFAM" id="SSF101738">
    <property type="entry name" value="SspB-like"/>
    <property type="match status" value="1"/>
</dbReference>
<dbReference type="GO" id="GO:0006508">
    <property type="term" value="P:proteolysis"/>
    <property type="evidence" value="ECO:0007669"/>
    <property type="project" value="UniProtKB-KW"/>
</dbReference>
<dbReference type="GO" id="GO:0008233">
    <property type="term" value="F:peptidase activity"/>
    <property type="evidence" value="ECO:0007669"/>
    <property type="project" value="UniProtKB-KW"/>
</dbReference>
<comment type="caution">
    <text evidence="2">The sequence shown here is derived from an EMBL/GenBank/DDBJ whole genome shotgun (WGS) entry which is preliminary data.</text>
</comment>
<reference evidence="2" key="1">
    <citation type="submission" date="2022-07" db="EMBL/GenBank/DDBJ databases">
        <title>Pseudosulfitobacter sp. strain AP-MA-4, whole genome sequence.</title>
        <authorList>
            <person name="Jiang Y."/>
        </authorList>
    </citation>
    <scope>NUCLEOTIDE SEQUENCE</scope>
    <source>
        <strain evidence="2">AP-MA-4</strain>
    </source>
</reference>
<organism evidence="2 3">
    <name type="scientific">Pseudosulfitobacter koreensis</name>
    <dbReference type="NCBI Taxonomy" id="2968472"/>
    <lineage>
        <taxon>Bacteria</taxon>
        <taxon>Pseudomonadati</taxon>
        <taxon>Pseudomonadota</taxon>
        <taxon>Alphaproteobacteria</taxon>
        <taxon>Rhodobacterales</taxon>
        <taxon>Roseobacteraceae</taxon>
        <taxon>Pseudosulfitobacter</taxon>
    </lineage>
</organism>
<dbReference type="Gene3D" id="2.30.30.220">
    <property type="entry name" value="SspB-like"/>
    <property type="match status" value="1"/>
</dbReference>